<dbReference type="PANTHER" id="PTHR23502:SF60">
    <property type="entry name" value="MAJOR FACILITATOR SUPERFAMILY (MFS) PROFILE DOMAIN-CONTAINING PROTEIN-RELATED"/>
    <property type="match status" value="1"/>
</dbReference>
<dbReference type="InterPro" id="IPR011701">
    <property type="entry name" value="MFS"/>
</dbReference>
<dbReference type="Proteomes" id="UP000044841">
    <property type="component" value="Unassembled WGS sequence"/>
</dbReference>
<dbReference type="EMBL" id="CYGV01001321">
    <property type="protein sequence ID" value="CUA72855.1"/>
    <property type="molecule type" value="Genomic_DNA"/>
</dbReference>
<protein>
    <submittedName>
        <fullName evidence="8">Putative transporter C1529,01 [Schizosaccharomyces pombe 972h-]</fullName>
    </submittedName>
</protein>
<evidence type="ECO:0000256" key="3">
    <source>
        <dbReference type="ARBA" id="ARBA00022989"/>
    </source>
</evidence>
<organism evidence="8 9">
    <name type="scientific">Rhizoctonia solani</name>
    <dbReference type="NCBI Taxonomy" id="456999"/>
    <lineage>
        <taxon>Eukaryota</taxon>
        <taxon>Fungi</taxon>
        <taxon>Dikarya</taxon>
        <taxon>Basidiomycota</taxon>
        <taxon>Agaricomycotina</taxon>
        <taxon>Agaricomycetes</taxon>
        <taxon>Cantharellales</taxon>
        <taxon>Ceratobasidiaceae</taxon>
        <taxon>Rhizoctonia</taxon>
    </lineage>
</organism>
<evidence type="ECO:0000256" key="5">
    <source>
        <dbReference type="SAM" id="MobiDB-lite"/>
    </source>
</evidence>
<accession>A0A0K6G2Y2</accession>
<feature type="domain" description="Major facilitator superfamily (MFS) profile" evidence="7">
    <location>
        <begin position="64"/>
        <end position="505"/>
    </location>
</feature>
<dbReference type="Pfam" id="PF07690">
    <property type="entry name" value="MFS_1"/>
    <property type="match status" value="1"/>
</dbReference>
<keyword evidence="3 6" id="KW-1133">Transmembrane helix</keyword>
<keyword evidence="2 6" id="KW-0812">Transmembrane</keyword>
<evidence type="ECO:0000256" key="4">
    <source>
        <dbReference type="ARBA" id="ARBA00023136"/>
    </source>
</evidence>
<evidence type="ECO:0000256" key="1">
    <source>
        <dbReference type="ARBA" id="ARBA00004141"/>
    </source>
</evidence>
<feature type="transmembrane region" description="Helical" evidence="6">
    <location>
        <begin position="378"/>
        <end position="397"/>
    </location>
</feature>
<dbReference type="FunFam" id="1.20.1250.20:FF:000011">
    <property type="entry name" value="MFS multidrug transporter, putative"/>
    <property type="match status" value="1"/>
</dbReference>
<evidence type="ECO:0000256" key="6">
    <source>
        <dbReference type="SAM" id="Phobius"/>
    </source>
</evidence>
<keyword evidence="9" id="KW-1185">Reference proteome</keyword>
<evidence type="ECO:0000313" key="8">
    <source>
        <dbReference type="EMBL" id="CUA72855.1"/>
    </source>
</evidence>
<dbReference type="InterPro" id="IPR036259">
    <property type="entry name" value="MFS_trans_sf"/>
</dbReference>
<name>A0A0K6G2Y2_9AGAM</name>
<feature type="transmembrane region" description="Helical" evidence="6">
    <location>
        <begin position="438"/>
        <end position="459"/>
    </location>
</feature>
<feature type="transmembrane region" description="Helical" evidence="6">
    <location>
        <begin position="98"/>
        <end position="120"/>
    </location>
</feature>
<feature type="transmembrane region" description="Helical" evidence="6">
    <location>
        <begin position="403"/>
        <end position="426"/>
    </location>
</feature>
<feature type="transmembrane region" description="Helical" evidence="6">
    <location>
        <begin position="62"/>
        <end position="86"/>
    </location>
</feature>
<evidence type="ECO:0000256" key="2">
    <source>
        <dbReference type="ARBA" id="ARBA00022692"/>
    </source>
</evidence>
<feature type="transmembrane region" description="Helical" evidence="6">
    <location>
        <begin position="157"/>
        <end position="179"/>
    </location>
</feature>
<feature type="transmembrane region" description="Helical" evidence="6">
    <location>
        <begin position="191"/>
        <end position="213"/>
    </location>
</feature>
<proteinExistence type="predicted"/>
<dbReference type="PANTHER" id="PTHR23502">
    <property type="entry name" value="MAJOR FACILITATOR SUPERFAMILY"/>
    <property type="match status" value="1"/>
</dbReference>
<dbReference type="Gene3D" id="1.20.1250.20">
    <property type="entry name" value="MFS general substrate transporter like domains"/>
    <property type="match status" value="1"/>
</dbReference>
<dbReference type="AlphaFoldDB" id="A0A0K6G2Y2"/>
<comment type="subcellular location">
    <subcellularLocation>
        <location evidence="1">Membrane</location>
        <topology evidence="1">Multi-pass membrane protein</topology>
    </subcellularLocation>
</comment>
<feature type="transmembrane region" description="Helical" evidence="6">
    <location>
        <begin position="292"/>
        <end position="317"/>
    </location>
</feature>
<dbReference type="InterPro" id="IPR020846">
    <property type="entry name" value="MFS_dom"/>
</dbReference>
<reference evidence="8 9" key="1">
    <citation type="submission" date="2015-07" db="EMBL/GenBank/DDBJ databases">
        <authorList>
            <person name="Noorani M."/>
        </authorList>
    </citation>
    <scope>NUCLEOTIDE SEQUENCE [LARGE SCALE GENOMIC DNA]</scope>
    <source>
        <strain evidence="8">BBA 69670</strain>
    </source>
</reference>
<feature type="compositionally biased region" description="Basic and acidic residues" evidence="5">
    <location>
        <begin position="28"/>
        <end position="40"/>
    </location>
</feature>
<gene>
    <name evidence="8" type="ORF">RSOLAG22IIIB_10367</name>
</gene>
<feature type="transmembrane region" description="Helical" evidence="6">
    <location>
        <begin position="337"/>
        <end position="357"/>
    </location>
</feature>
<evidence type="ECO:0000259" key="7">
    <source>
        <dbReference type="PROSITE" id="PS50850"/>
    </source>
</evidence>
<feature type="region of interest" description="Disordered" evidence="5">
    <location>
        <begin position="1"/>
        <end position="46"/>
    </location>
</feature>
<evidence type="ECO:0000313" key="9">
    <source>
        <dbReference type="Proteomes" id="UP000044841"/>
    </source>
</evidence>
<dbReference type="PROSITE" id="PS50850">
    <property type="entry name" value="MFS"/>
    <property type="match status" value="1"/>
</dbReference>
<dbReference type="SUPFAM" id="SSF103473">
    <property type="entry name" value="MFS general substrate transporter"/>
    <property type="match status" value="1"/>
</dbReference>
<keyword evidence="4 6" id="KW-0472">Membrane</keyword>
<dbReference type="GO" id="GO:0022857">
    <property type="term" value="F:transmembrane transporter activity"/>
    <property type="evidence" value="ECO:0007669"/>
    <property type="project" value="InterPro"/>
</dbReference>
<dbReference type="CDD" id="cd17323">
    <property type="entry name" value="MFS_Tpo1_MDR_like"/>
    <property type="match status" value="1"/>
</dbReference>
<dbReference type="GO" id="GO:0016020">
    <property type="term" value="C:membrane"/>
    <property type="evidence" value="ECO:0007669"/>
    <property type="project" value="UniProtKB-SubCell"/>
</dbReference>
<sequence length="690" mass="76857">MQDSSDPKTPETSAQDDAESRSVPPTLHDVEAPAPKEKLSFVDWDGPDDPKNPRNWTFRHRWAATAVVSLFTFMSPLASSMVAPALPQISRELNLEQGSVLEAMTLSVFVLAYAVGPLFFGPLSEIYGRRIILQGSNLFFLAFNIACSRAQTSSQLLAFRFLAGLGGSAPLAIGGGTISDLWAPEERGMAMSLYSLAPLTGPAIGPVAGAWIAEKTSWRWVFYSTSIADGVIQLVGLWYLTETYAPTILAVKARALRKSTGDETICTAHEQKRAGVSTWKFIANALLRSIKFLLFDPVMTVMATYMAVMYGTMYLQLTTFASLWTRRYGESVGIAGLNYLFMGAGFTLGAQLGARALDRIYRHLKERNNGVPTPEMRLPLLAIGSFMLPAGLLLYGWTAEYRVFWLVPDIGVFIYCTGIIASFLCIQTYIVDTYGLHAASAVAAVSSFRSIAGFAFPLFSEKMFTALGIDLKIARKNDELTDRTGTPKFIARSVSSGELLDPDDYGSENASLPSPDEIRDYVHRMHTTEYQHEIPPTPDSTAQPEAKFTHQLFHDAESTFWVIVWTLVRSTSGDREKKPHTKQFSDFYHTMCRHYPQPGEEDDRASIFRKSPKFWTSLLHPDLESMALMLRGMFTYVWPEWGRSQTLDPEHVHEALMRLLLVEIIKLDSNDIVLHIGARSIPPIPFFMLA</sequence>